<gene>
    <name evidence="3" type="ORF">A2Y64_07685</name>
</gene>
<evidence type="ECO:0000256" key="2">
    <source>
        <dbReference type="SAM" id="SignalP"/>
    </source>
</evidence>
<feature type="repeat" description="TPR" evidence="1">
    <location>
        <begin position="167"/>
        <end position="200"/>
    </location>
</feature>
<evidence type="ECO:0000313" key="3">
    <source>
        <dbReference type="EMBL" id="OGD72222.1"/>
    </source>
</evidence>
<feature type="chain" id="PRO_5009518429" description="TonB C-terminal domain-containing protein" evidence="2">
    <location>
        <begin position="22"/>
        <end position="403"/>
    </location>
</feature>
<evidence type="ECO:0000313" key="4">
    <source>
        <dbReference type="Proteomes" id="UP000177187"/>
    </source>
</evidence>
<protein>
    <recommendedName>
        <fullName evidence="5">TonB C-terminal domain-containing protein</fullName>
    </recommendedName>
</protein>
<dbReference type="Gene3D" id="3.30.2420.10">
    <property type="entry name" value="TonB"/>
    <property type="match status" value="1"/>
</dbReference>
<comment type="caution">
    <text evidence="3">The sequence shown here is derived from an EMBL/GenBank/DDBJ whole genome shotgun (WGS) entry which is preliminary data.</text>
</comment>
<dbReference type="SUPFAM" id="SSF74653">
    <property type="entry name" value="TolA/TonB C-terminal domain"/>
    <property type="match status" value="1"/>
</dbReference>
<evidence type="ECO:0000256" key="1">
    <source>
        <dbReference type="PROSITE-ProRule" id="PRU00339"/>
    </source>
</evidence>
<dbReference type="PROSITE" id="PS50005">
    <property type="entry name" value="TPR"/>
    <property type="match status" value="1"/>
</dbReference>
<reference evidence="3 4" key="1">
    <citation type="journal article" date="2016" name="Nat. Commun.">
        <title>Thousands of microbial genomes shed light on interconnected biogeochemical processes in an aquifer system.</title>
        <authorList>
            <person name="Anantharaman K."/>
            <person name="Brown C.T."/>
            <person name="Hug L.A."/>
            <person name="Sharon I."/>
            <person name="Castelle C.J."/>
            <person name="Probst A.J."/>
            <person name="Thomas B.C."/>
            <person name="Singh A."/>
            <person name="Wilkins M.J."/>
            <person name="Karaoz U."/>
            <person name="Brodie E.L."/>
            <person name="Williams K.H."/>
            <person name="Hubbard S.S."/>
            <person name="Banfield J.F."/>
        </authorList>
    </citation>
    <scope>NUCLEOTIDE SEQUENCE [LARGE SCALE GENOMIC DNA]</scope>
</reference>
<sequence>MRFTTPILILVLAAISRPLSAQEVEVYEFVADPIVISAPQSRVAPDLFRAPTGAGSPEERLQAGFDAFAAGDYDLALARFREVDRNHPFYPNALYGRAMCLDYLGRPEESVYEYNRLILFSSQLPEGDEGRVWRKLALESLVRLLFFNPPEDMLDYLQRILDAENYKDALFILGGVYREYGDYAGALGVYENLYTHAPDVRTNERLLFSMAETNELAAPISDDPGAVLDRAMDLYLQVVERGEELLGESPDDGETAYYVVRSLGRLGLHHQELAERYNYGGASYLPQVDREAELELLIEETAASATDRSYIYSRNRITRFLDNYIGVIAFIYSVHVPVRDPNHRIEVQITIEPDGTVSDVELLSSNTPAYFTDRLLDLIAAWRFPQGRKRVVAVYPFVFSGEF</sequence>
<dbReference type="InterPro" id="IPR019734">
    <property type="entry name" value="TPR_rpt"/>
</dbReference>
<evidence type="ECO:0008006" key="5">
    <source>
        <dbReference type="Google" id="ProtNLM"/>
    </source>
</evidence>
<feature type="signal peptide" evidence="2">
    <location>
        <begin position="1"/>
        <end position="21"/>
    </location>
</feature>
<keyword evidence="2" id="KW-0732">Signal</keyword>
<organism evidence="3 4">
    <name type="scientific">Candidatus Coatesbacteria bacterium RBG_13_66_14</name>
    <dbReference type="NCBI Taxonomy" id="1817816"/>
    <lineage>
        <taxon>Bacteria</taxon>
        <taxon>Candidatus Coatesiibacteriota</taxon>
    </lineage>
</organism>
<dbReference type="SUPFAM" id="SSF48452">
    <property type="entry name" value="TPR-like"/>
    <property type="match status" value="1"/>
</dbReference>
<accession>A0A1F5EXV3</accession>
<dbReference type="AlphaFoldDB" id="A0A1F5EXV3"/>
<dbReference type="InterPro" id="IPR011990">
    <property type="entry name" value="TPR-like_helical_dom_sf"/>
</dbReference>
<dbReference type="EMBL" id="MFAF01000128">
    <property type="protein sequence ID" value="OGD72222.1"/>
    <property type="molecule type" value="Genomic_DNA"/>
</dbReference>
<dbReference type="Proteomes" id="UP000177187">
    <property type="component" value="Unassembled WGS sequence"/>
</dbReference>
<dbReference type="Gene3D" id="1.25.40.10">
    <property type="entry name" value="Tetratricopeptide repeat domain"/>
    <property type="match status" value="2"/>
</dbReference>
<keyword evidence="1" id="KW-0802">TPR repeat</keyword>
<proteinExistence type="predicted"/>
<dbReference type="Pfam" id="PF13432">
    <property type="entry name" value="TPR_16"/>
    <property type="match status" value="1"/>
</dbReference>
<name>A0A1F5EXV3_9BACT</name>
<dbReference type="STRING" id="1817816.A2Y64_07685"/>